<keyword evidence="1" id="KW-0472">Membrane</keyword>
<keyword evidence="1" id="KW-1133">Transmembrane helix</keyword>
<organism evidence="3 4">
    <name type="scientific">Yoonia tamlensis</name>
    <dbReference type="NCBI Taxonomy" id="390270"/>
    <lineage>
        <taxon>Bacteria</taxon>
        <taxon>Pseudomonadati</taxon>
        <taxon>Pseudomonadota</taxon>
        <taxon>Alphaproteobacteria</taxon>
        <taxon>Rhodobacterales</taxon>
        <taxon>Paracoccaceae</taxon>
        <taxon>Yoonia</taxon>
    </lineage>
</organism>
<sequence>MTSPHYFRIDGIYDAQTYWERVKRSEVFLGLDQAHMRASQEKIAGATVGVAGLGGVGGAVAMLLARLGVRHLKIADPDAFDTSNINRQLGASPATLGASKASTIAKLIHETTPDVTLDVYTDGLTVENASDFVTDCDLLIDCIDFYTIAERYALHQAFRDSPNCMGCLSSKMVGYGANLYLFTKDGLTLEDFYGIAPGTEMTPELMDKLVRLQAAFLPRFPSLEVIYDWMQEVGTAPMIATTPPLTHYLVGSRAALMLAGLDQPPYCDALPPMPSYLWVDATRGQCGIYEFNGAFANPDEYAAHFGKTPD</sequence>
<dbReference type="EMBL" id="FOYP01000001">
    <property type="protein sequence ID" value="SFR44415.1"/>
    <property type="molecule type" value="Genomic_DNA"/>
</dbReference>
<gene>
    <name evidence="3" type="ORF">SAMN04488005_2028</name>
</gene>
<evidence type="ECO:0000256" key="1">
    <source>
        <dbReference type="SAM" id="Phobius"/>
    </source>
</evidence>
<feature type="domain" description="THIF-type NAD/FAD binding fold" evidence="2">
    <location>
        <begin position="37"/>
        <end position="199"/>
    </location>
</feature>
<dbReference type="STRING" id="390270.SAMN04488005_2028"/>
<reference evidence="4" key="1">
    <citation type="submission" date="2016-10" db="EMBL/GenBank/DDBJ databases">
        <authorList>
            <person name="Varghese N."/>
            <person name="Submissions S."/>
        </authorList>
    </citation>
    <scope>NUCLEOTIDE SEQUENCE [LARGE SCALE GENOMIC DNA]</scope>
    <source>
        <strain evidence="4">DSM 26879</strain>
    </source>
</reference>
<dbReference type="InterPro" id="IPR035985">
    <property type="entry name" value="Ubiquitin-activating_enz"/>
</dbReference>
<keyword evidence="3" id="KW-0808">Transferase</keyword>
<protein>
    <submittedName>
        <fullName evidence="3">Molybdopterin or thiamine biosynthesis adenylyltransferase</fullName>
    </submittedName>
</protein>
<dbReference type="Proteomes" id="UP000199478">
    <property type="component" value="Unassembled WGS sequence"/>
</dbReference>
<dbReference type="GO" id="GO:0016779">
    <property type="term" value="F:nucleotidyltransferase activity"/>
    <property type="evidence" value="ECO:0007669"/>
    <property type="project" value="UniProtKB-KW"/>
</dbReference>
<dbReference type="InterPro" id="IPR045886">
    <property type="entry name" value="ThiF/MoeB/HesA"/>
</dbReference>
<dbReference type="GO" id="GO:0061503">
    <property type="term" value="F:tRNA threonylcarbamoyladenosine dehydratase"/>
    <property type="evidence" value="ECO:0007669"/>
    <property type="project" value="TreeGrafter"/>
</dbReference>
<proteinExistence type="predicted"/>
<dbReference type="PANTHER" id="PTHR43267:SF1">
    <property type="entry name" value="TRNA THREONYLCARBAMOYLADENOSINE DEHYDRATASE"/>
    <property type="match status" value="1"/>
</dbReference>
<dbReference type="PANTHER" id="PTHR43267">
    <property type="entry name" value="TRNA THREONYLCARBAMOYLADENOSINE DEHYDRATASE"/>
    <property type="match status" value="1"/>
</dbReference>
<keyword evidence="3" id="KW-0548">Nucleotidyltransferase</keyword>
<dbReference type="GO" id="GO:0008641">
    <property type="term" value="F:ubiquitin-like modifier activating enzyme activity"/>
    <property type="evidence" value="ECO:0007669"/>
    <property type="project" value="InterPro"/>
</dbReference>
<evidence type="ECO:0000259" key="2">
    <source>
        <dbReference type="Pfam" id="PF00899"/>
    </source>
</evidence>
<dbReference type="RefSeq" id="WP_090199533.1">
    <property type="nucleotide sequence ID" value="NZ_FOYP01000001.1"/>
</dbReference>
<keyword evidence="1" id="KW-0812">Transmembrane</keyword>
<evidence type="ECO:0000313" key="3">
    <source>
        <dbReference type="EMBL" id="SFR44415.1"/>
    </source>
</evidence>
<dbReference type="OrthoDB" id="272552at2"/>
<name>A0A1I6GQ90_9RHOB</name>
<feature type="transmembrane region" description="Helical" evidence="1">
    <location>
        <begin position="43"/>
        <end position="65"/>
    </location>
</feature>
<dbReference type="Gene3D" id="3.40.50.720">
    <property type="entry name" value="NAD(P)-binding Rossmann-like Domain"/>
    <property type="match status" value="1"/>
</dbReference>
<accession>A0A1I6GQ90</accession>
<evidence type="ECO:0000313" key="4">
    <source>
        <dbReference type="Proteomes" id="UP000199478"/>
    </source>
</evidence>
<dbReference type="Pfam" id="PF00899">
    <property type="entry name" value="ThiF"/>
    <property type="match status" value="1"/>
</dbReference>
<dbReference type="InterPro" id="IPR000594">
    <property type="entry name" value="ThiF_NAD_FAD-bd"/>
</dbReference>
<dbReference type="CDD" id="cd01483">
    <property type="entry name" value="E1_enzyme_family"/>
    <property type="match status" value="1"/>
</dbReference>
<dbReference type="SUPFAM" id="SSF69572">
    <property type="entry name" value="Activating enzymes of the ubiquitin-like proteins"/>
    <property type="match status" value="1"/>
</dbReference>
<dbReference type="AlphaFoldDB" id="A0A1I6GQ90"/>
<dbReference type="GO" id="GO:0061504">
    <property type="term" value="P:cyclic threonylcarbamoyladenosine biosynthetic process"/>
    <property type="evidence" value="ECO:0007669"/>
    <property type="project" value="TreeGrafter"/>
</dbReference>
<keyword evidence="4" id="KW-1185">Reference proteome</keyword>